<dbReference type="NCBIfam" id="TIGR00186">
    <property type="entry name" value="rRNA_methyl_3"/>
    <property type="match status" value="1"/>
</dbReference>
<evidence type="ECO:0000313" key="5">
    <source>
        <dbReference type="EMBL" id="KKL62072.1"/>
    </source>
</evidence>
<dbReference type="Gene3D" id="3.40.1280.10">
    <property type="match status" value="1"/>
</dbReference>
<name>A0A0F9GFY8_9ZZZZ</name>
<dbReference type="GO" id="GO:0006396">
    <property type="term" value="P:RNA processing"/>
    <property type="evidence" value="ECO:0007669"/>
    <property type="project" value="InterPro"/>
</dbReference>
<reference evidence="5" key="1">
    <citation type="journal article" date="2015" name="Nature">
        <title>Complex archaea that bridge the gap between prokaryotes and eukaryotes.</title>
        <authorList>
            <person name="Spang A."/>
            <person name="Saw J.H."/>
            <person name="Jorgensen S.L."/>
            <person name="Zaremba-Niedzwiedzka K."/>
            <person name="Martijn J."/>
            <person name="Lind A.E."/>
            <person name="van Eijk R."/>
            <person name="Schleper C."/>
            <person name="Guy L."/>
            <person name="Ettema T.J."/>
        </authorList>
    </citation>
    <scope>NUCLEOTIDE SEQUENCE</scope>
</reference>
<dbReference type="Gene3D" id="3.30.1330.30">
    <property type="match status" value="1"/>
</dbReference>
<organism evidence="5">
    <name type="scientific">marine sediment metagenome</name>
    <dbReference type="NCBI Taxonomy" id="412755"/>
    <lineage>
        <taxon>unclassified sequences</taxon>
        <taxon>metagenomes</taxon>
        <taxon>ecological metagenomes</taxon>
    </lineage>
</organism>
<dbReference type="GO" id="GO:0008173">
    <property type="term" value="F:RNA methyltransferase activity"/>
    <property type="evidence" value="ECO:0007669"/>
    <property type="project" value="InterPro"/>
</dbReference>
<dbReference type="InterPro" id="IPR004441">
    <property type="entry name" value="rRNA_MeTrfase_TrmH"/>
</dbReference>
<evidence type="ECO:0000256" key="2">
    <source>
        <dbReference type="ARBA" id="ARBA00022603"/>
    </source>
</evidence>
<dbReference type="InterPro" id="IPR001537">
    <property type="entry name" value="SpoU_MeTrfase"/>
</dbReference>
<dbReference type="GO" id="GO:0032259">
    <property type="term" value="P:methylation"/>
    <property type="evidence" value="ECO:0007669"/>
    <property type="project" value="UniProtKB-KW"/>
</dbReference>
<protein>
    <recommendedName>
        <fullName evidence="4">RNA 2-O ribose methyltransferase substrate binding domain-containing protein</fullName>
    </recommendedName>
</protein>
<dbReference type="GO" id="GO:0003723">
    <property type="term" value="F:RNA binding"/>
    <property type="evidence" value="ECO:0007669"/>
    <property type="project" value="InterPro"/>
</dbReference>
<feature type="domain" description="RNA 2-O ribose methyltransferase substrate binding" evidence="4">
    <location>
        <begin position="4"/>
        <end position="77"/>
    </location>
</feature>
<comment type="caution">
    <text evidence="5">The sequence shown here is derived from an EMBL/GenBank/DDBJ whole genome shotgun (WGS) entry which is preliminary data.</text>
</comment>
<dbReference type="GO" id="GO:0005829">
    <property type="term" value="C:cytosol"/>
    <property type="evidence" value="ECO:0007669"/>
    <property type="project" value="TreeGrafter"/>
</dbReference>
<evidence type="ECO:0000256" key="1">
    <source>
        <dbReference type="ARBA" id="ARBA00007228"/>
    </source>
</evidence>
<keyword evidence="2" id="KW-0489">Methyltransferase</keyword>
<dbReference type="Pfam" id="PF08032">
    <property type="entry name" value="SpoU_sub_bind"/>
    <property type="match status" value="1"/>
</dbReference>
<dbReference type="InterPro" id="IPR029026">
    <property type="entry name" value="tRNA_m1G_MTases_N"/>
</dbReference>
<dbReference type="AlphaFoldDB" id="A0A0F9GFY8"/>
<dbReference type="SUPFAM" id="SSF55315">
    <property type="entry name" value="L30e-like"/>
    <property type="match status" value="1"/>
</dbReference>
<dbReference type="SUPFAM" id="SSF75217">
    <property type="entry name" value="alpha/beta knot"/>
    <property type="match status" value="1"/>
</dbReference>
<dbReference type="InterPro" id="IPR029028">
    <property type="entry name" value="Alpha/beta_knot_MTases"/>
</dbReference>
<evidence type="ECO:0000259" key="4">
    <source>
        <dbReference type="SMART" id="SM00967"/>
    </source>
</evidence>
<dbReference type="CDD" id="cd18103">
    <property type="entry name" value="SpoU-like_RlmB"/>
    <property type="match status" value="1"/>
</dbReference>
<sequence length="251" mass="26684">MKDLIYGLNPVREAIKAGTAGVVYVSPSRKKGMKDILKEAEAAGVEVKIMRDAGFFDSRFPKGHQGIAASRYESPTTHGGASRTPVTSMDDLLSKQAQDRLALYIVLDQIEDPRNLGAILRTAEAAGATGVVTQERRSAGLSPEAVKASAGASEHIPLVVVTNIKNALRRIREEGITIAGAEALDEAVPAWDADLSLPLALVVGSEGKGLRRTVRQMCDVLVSLPLMGKVSSLNASVACGAIIFEILRQNR</sequence>
<evidence type="ECO:0000256" key="3">
    <source>
        <dbReference type="ARBA" id="ARBA00022679"/>
    </source>
</evidence>
<dbReference type="SMART" id="SM00967">
    <property type="entry name" value="SpoU_sub_bind"/>
    <property type="match status" value="1"/>
</dbReference>
<comment type="similarity">
    <text evidence="1">Belongs to the class IV-like SAM-binding methyltransferase superfamily. RNA methyltransferase TrmH family.</text>
</comment>
<keyword evidence="3" id="KW-0808">Transferase</keyword>
<dbReference type="PANTHER" id="PTHR46429">
    <property type="entry name" value="23S RRNA (GUANOSINE-2'-O-)-METHYLTRANSFERASE RLMB"/>
    <property type="match status" value="1"/>
</dbReference>
<accession>A0A0F9GFY8</accession>
<dbReference type="InterPro" id="IPR029064">
    <property type="entry name" value="Ribosomal_eL30-like_sf"/>
</dbReference>
<proteinExistence type="inferred from homology"/>
<dbReference type="PANTHER" id="PTHR46429:SF1">
    <property type="entry name" value="23S RRNA (GUANOSINE-2'-O-)-METHYLTRANSFERASE RLMB"/>
    <property type="match status" value="1"/>
</dbReference>
<dbReference type="Pfam" id="PF00588">
    <property type="entry name" value="SpoU_methylase"/>
    <property type="match status" value="1"/>
</dbReference>
<gene>
    <name evidence="5" type="ORF">LCGC14_2188910</name>
</gene>
<dbReference type="EMBL" id="LAZR01028606">
    <property type="protein sequence ID" value="KKL62072.1"/>
    <property type="molecule type" value="Genomic_DNA"/>
</dbReference>
<dbReference type="InterPro" id="IPR013123">
    <property type="entry name" value="SpoU_subst-bd"/>
</dbReference>
<dbReference type="FunFam" id="3.40.1280.10:FF:000008">
    <property type="entry name" value="Group 3 RNA methyltransferase TrmH"/>
    <property type="match status" value="1"/>
</dbReference>